<dbReference type="EMBL" id="AP027266">
    <property type="protein sequence ID" value="BDW84907.1"/>
    <property type="molecule type" value="Genomic_DNA"/>
</dbReference>
<evidence type="ECO:0000313" key="2">
    <source>
        <dbReference type="EMBL" id="BDW84907.1"/>
    </source>
</evidence>
<keyword evidence="1" id="KW-0732">Signal</keyword>
<evidence type="ECO:0000256" key="1">
    <source>
        <dbReference type="SAM" id="SignalP"/>
    </source>
</evidence>
<evidence type="ECO:0000313" key="3">
    <source>
        <dbReference type="Proteomes" id="UP001337723"/>
    </source>
</evidence>
<name>A0AA48H727_9RHOB</name>
<reference evidence="2 3" key="1">
    <citation type="submission" date="2023-01" db="EMBL/GenBank/DDBJ databases">
        <title>Complete genome sequence of Roseicyclus marinus strain Dej080120_10.</title>
        <authorList>
            <person name="Ueki S."/>
            <person name="Maruyama F."/>
        </authorList>
    </citation>
    <scope>NUCLEOTIDE SEQUENCE [LARGE SCALE GENOMIC DNA]</scope>
    <source>
        <strain evidence="2 3">Dej080120_10</strain>
    </source>
</reference>
<keyword evidence="3" id="KW-1185">Reference proteome</keyword>
<gene>
    <name evidence="2" type="ORF">MACH21_10840</name>
</gene>
<feature type="signal peptide" evidence="1">
    <location>
        <begin position="1"/>
        <end position="33"/>
    </location>
</feature>
<organism evidence="2 3">
    <name type="scientific">Roseicyclus marinus</name>
    <dbReference type="NCBI Taxonomy" id="2161673"/>
    <lineage>
        <taxon>Bacteria</taxon>
        <taxon>Pseudomonadati</taxon>
        <taxon>Pseudomonadota</taxon>
        <taxon>Alphaproteobacteria</taxon>
        <taxon>Rhodobacterales</taxon>
        <taxon>Roseobacteraceae</taxon>
        <taxon>Roseicyclus</taxon>
    </lineage>
</organism>
<sequence>MPVPLPTRCSRRPLVSLCLLAGLAALGPGGVAAQGIGLPDAATLAAQRAESGRDIPGSVFALNPLRNHQEATGPDGTTYRLTSVNPNVNSWFVVEITSPDARPRSYHLENADPETMQISLGLDGDAPALLLDQDGFSIPCAPWENGALAAAAETDLPFAPLCDWALFLRNPVRGNRTTREAVSQFLRDNVVFGDQIVNLIKGAFFEDAFMVSSEGIETEAEISGVDLLGTARLSQTPAMRPAMGFDLDGTDGGAMIAGSWYEVSDAPGIYASVMQPGMIERSVFEVPGANGLDGVENRADVYLVAFDMSRFDLGYELGTDHPALGWSPRPSGAGRHYQGPGPDGFDRPDPLVFNGMLSPALYETVAATFTGGFKREHGAWRFGDYATFNWGNHYGFLSHGVTFSRLWPTLATLYVRDDGTIDMRSWTEADAATLGDRLVFARQNGVPLIENGVPGDRVTSWGGGNWSGSAEANLRTLRGGACLRTVDGRQFLIYAYFSAATPSGMARTFQAYHCDYAMLLDMNSQELTYMALYTRESGDLETRHLVRGMAEADPGGVPRFIAAPDNRDFFYLVRRD</sequence>
<feature type="chain" id="PRO_5045939974" evidence="1">
    <location>
        <begin position="34"/>
        <end position="576"/>
    </location>
</feature>
<protein>
    <submittedName>
        <fullName evidence="2">Uncharacterized protein</fullName>
    </submittedName>
</protein>
<dbReference type="AlphaFoldDB" id="A0AA48H727"/>
<dbReference type="Proteomes" id="UP001337723">
    <property type="component" value="Chromosome"/>
</dbReference>
<accession>A0AA48H727</accession>
<dbReference type="KEGG" id="rmai:MACH21_10840"/>
<proteinExistence type="predicted"/>